<accession>A0AAU8LRU4</accession>
<proteinExistence type="predicted"/>
<dbReference type="EMBL" id="CP159373">
    <property type="protein sequence ID" value="XCN72035.1"/>
    <property type="molecule type" value="Genomic_DNA"/>
</dbReference>
<dbReference type="AlphaFoldDB" id="A0AAU8LRU4"/>
<organism evidence="1">
    <name type="scientific">Candidatus Electrothrix aestuarii</name>
    <dbReference type="NCBI Taxonomy" id="3062594"/>
    <lineage>
        <taxon>Bacteria</taxon>
        <taxon>Pseudomonadati</taxon>
        <taxon>Thermodesulfobacteriota</taxon>
        <taxon>Desulfobulbia</taxon>
        <taxon>Desulfobulbales</taxon>
        <taxon>Desulfobulbaceae</taxon>
        <taxon>Candidatus Electrothrix</taxon>
    </lineage>
</organism>
<reference evidence="1" key="2">
    <citation type="submission" date="2024-06" db="EMBL/GenBank/DDBJ databases">
        <authorList>
            <person name="Plum-Jensen L.E."/>
            <person name="Schramm A."/>
            <person name="Marshall I.P.G."/>
        </authorList>
    </citation>
    <scope>NUCLEOTIDE SEQUENCE</scope>
    <source>
        <strain evidence="1">Rat1</strain>
    </source>
</reference>
<gene>
    <name evidence="1" type="ORF">Q3M24_17230</name>
</gene>
<protein>
    <submittedName>
        <fullName evidence="1">Uncharacterized protein</fullName>
    </submittedName>
</protein>
<dbReference type="KEGG" id="eaj:Q3M24_17230"/>
<sequence>MSTTLIFYLMLMLKKELQEIIANGENSGVEFKRDPEFIVTEDYLKTVLYSRGVQ</sequence>
<reference evidence="1" key="1">
    <citation type="journal article" date="2024" name="Syst. Appl. Microbiol.">
        <title>First single-strain enrichments of Electrothrix cable bacteria, description of E. aestuarii sp. nov. and E. rattekaaiensis sp. nov., and proposal of a cable bacteria taxonomy following the rules of the SeqCode.</title>
        <authorList>
            <person name="Plum-Jensen L.E."/>
            <person name="Schramm A."/>
            <person name="Marshall I.P.G."/>
        </authorList>
    </citation>
    <scope>NUCLEOTIDE SEQUENCE</scope>
    <source>
        <strain evidence="1">Rat1</strain>
    </source>
</reference>
<name>A0AAU8LRU4_9BACT</name>
<evidence type="ECO:0000313" key="1">
    <source>
        <dbReference type="EMBL" id="XCN72035.1"/>
    </source>
</evidence>